<dbReference type="EMBL" id="NJHN03000123">
    <property type="protein sequence ID" value="KAH9413028.1"/>
    <property type="molecule type" value="Genomic_DNA"/>
</dbReference>
<reference evidence="1 2" key="2">
    <citation type="journal article" date="2022" name="Mol. Biol. Evol.">
        <title>Comparative Genomics Reveals Insights into the Divergent Evolution of Astigmatic Mites and Household Pest Adaptations.</title>
        <authorList>
            <person name="Xiong Q."/>
            <person name="Wan A.T."/>
            <person name="Liu X."/>
            <person name="Fung C.S."/>
            <person name="Xiao X."/>
            <person name="Malainual N."/>
            <person name="Hou J."/>
            <person name="Wang L."/>
            <person name="Wang M."/>
            <person name="Yang K.Y."/>
            <person name="Cui Y."/>
            <person name="Leung E.L."/>
            <person name="Nong W."/>
            <person name="Shin S.K."/>
            <person name="Au S.W."/>
            <person name="Jeong K.Y."/>
            <person name="Chew F.T."/>
            <person name="Hui J.H."/>
            <person name="Leung T.F."/>
            <person name="Tungtrongchitr A."/>
            <person name="Zhong N."/>
            <person name="Liu Z."/>
            <person name="Tsui S.K."/>
        </authorList>
    </citation>
    <scope>NUCLEOTIDE SEQUENCE [LARGE SCALE GENOMIC DNA]</scope>
    <source>
        <strain evidence="1">Derp</strain>
    </source>
</reference>
<sequence>MIRNLLDSFSIDNNNDDYALDFMIILFSDQFLVMSELLFNDRKLTITELLNGFCFLVMATIWRDFRVNKLCDCFEKLQ</sequence>
<name>A0ABQ8IRS3_DERPT</name>
<reference evidence="1 2" key="1">
    <citation type="journal article" date="2018" name="J. Allergy Clin. Immunol.">
        <title>High-quality assembly of Dermatophagoides pteronyssinus genome and transcriptome reveals a wide range of novel allergens.</title>
        <authorList>
            <person name="Liu X.Y."/>
            <person name="Yang K.Y."/>
            <person name="Wang M.Q."/>
            <person name="Kwok J.S."/>
            <person name="Zeng X."/>
            <person name="Yang Z."/>
            <person name="Xiao X.J."/>
            <person name="Lau C.P."/>
            <person name="Li Y."/>
            <person name="Huang Z.M."/>
            <person name="Ba J.G."/>
            <person name="Yim A.K."/>
            <person name="Ouyang C.Y."/>
            <person name="Ngai S.M."/>
            <person name="Chan T.F."/>
            <person name="Leung E.L."/>
            <person name="Liu L."/>
            <person name="Liu Z.G."/>
            <person name="Tsui S.K."/>
        </authorList>
    </citation>
    <scope>NUCLEOTIDE SEQUENCE [LARGE SCALE GENOMIC DNA]</scope>
    <source>
        <strain evidence="1">Derp</strain>
    </source>
</reference>
<protein>
    <submittedName>
        <fullName evidence="1">Uncharacterized protein</fullName>
    </submittedName>
</protein>
<comment type="caution">
    <text evidence="1">The sequence shown here is derived from an EMBL/GenBank/DDBJ whole genome shotgun (WGS) entry which is preliminary data.</text>
</comment>
<accession>A0ABQ8IRS3</accession>
<evidence type="ECO:0000313" key="1">
    <source>
        <dbReference type="EMBL" id="KAH9413028.1"/>
    </source>
</evidence>
<organism evidence="1 2">
    <name type="scientific">Dermatophagoides pteronyssinus</name>
    <name type="common">European house dust mite</name>
    <dbReference type="NCBI Taxonomy" id="6956"/>
    <lineage>
        <taxon>Eukaryota</taxon>
        <taxon>Metazoa</taxon>
        <taxon>Ecdysozoa</taxon>
        <taxon>Arthropoda</taxon>
        <taxon>Chelicerata</taxon>
        <taxon>Arachnida</taxon>
        <taxon>Acari</taxon>
        <taxon>Acariformes</taxon>
        <taxon>Sarcoptiformes</taxon>
        <taxon>Astigmata</taxon>
        <taxon>Psoroptidia</taxon>
        <taxon>Analgoidea</taxon>
        <taxon>Pyroglyphidae</taxon>
        <taxon>Dermatophagoidinae</taxon>
        <taxon>Dermatophagoides</taxon>
    </lineage>
</organism>
<gene>
    <name evidence="1" type="ORF">DERP_006713</name>
</gene>
<keyword evidence="2" id="KW-1185">Reference proteome</keyword>
<evidence type="ECO:0000313" key="2">
    <source>
        <dbReference type="Proteomes" id="UP000887458"/>
    </source>
</evidence>
<proteinExistence type="predicted"/>
<dbReference type="Proteomes" id="UP000887458">
    <property type="component" value="Unassembled WGS sequence"/>
</dbReference>